<gene>
    <name evidence="2" type="ORF">CGSHi3655_07329</name>
</gene>
<protein>
    <submittedName>
        <fullName evidence="2">Pyridoxamine 5'-phosphate oxidase</fullName>
        <ecNumber evidence="2">1.4.3.5</ecNumber>
    </submittedName>
</protein>
<reference evidence="2 3" key="1">
    <citation type="journal article" date="2007" name="Genome Biol.">
        <title>Characterization and modeling of the Haemophilus influenzae core and supragenomes based on the complete genomic sequences of Rd and 12 clinical nontypeable strains.</title>
        <authorList>
            <person name="Hogg J.S."/>
            <person name="Hu F.Z."/>
            <person name="Janto B."/>
            <person name="Boissy R."/>
            <person name="Hayes J."/>
            <person name="Keefe R."/>
            <person name="Post J.C."/>
            <person name="Ehrlich G.D."/>
        </authorList>
    </citation>
    <scope>NUCLEOTIDE SEQUENCE [LARGE SCALE GENOMIC DNA]</scope>
    <source>
        <strain evidence="3">NTHi 3655</strain>
    </source>
</reference>
<dbReference type="AlphaFoldDB" id="A0A0H3PP85"/>
<keyword evidence="1" id="KW-0812">Transmembrane</keyword>
<evidence type="ECO:0000256" key="1">
    <source>
        <dbReference type="SAM" id="Phobius"/>
    </source>
</evidence>
<feature type="transmembrane region" description="Helical" evidence="1">
    <location>
        <begin position="50"/>
        <end position="66"/>
    </location>
</feature>
<proteinExistence type="predicted"/>
<dbReference type="Proteomes" id="UP000003185">
    <property type="component" value="Unassembled WGS sequence"/>
</dbReference>
<keyword evidence="1" id="KW-1133">Transmembrane helix</keyword>
<evidence type="ECO:0000313" key="2">
    <source>
        <dbReference type="EMBL" id="EDJ93684.1"/>
    </source>
</evidence>
<feature type="transmembrane region" description="Helical" evidence="1">
    <location>
        <begin position="6"/>
        <end position="21"/>
    </location>
</feature>
<organism evidence="2 3">
    <name type="scientific">Haemophilus influenzae (strain NTHi 3655)</name>
    <dbReference type="NCBI Taxonomy" id="375177"/>
    <lineage>
        <taxon>Bacteria</taxon>
        <taxon>Pseudomonadati</taxon>
        <taxon>Pseudomonadota</taxon>
        <taxon>Gammaproteobacteria</taxon>
        <taxon>Pasteurellales</taxon>
        <taxon>Pasteurellaceae</taxon>
        <taxon>Haemophilus</taxon>
    </lineage>
</organism>
<dbReference type="EC" id="1.4.3.5" evidence="2"/>
<dbReference type="EMBL" id="AAZF01000001">
    <property type="protein sequence ID" value="EDJ93684.1"/>
    <property type="molecule type" value="Genomic_DNA"/>
</dbReference>
<feature type="transmembrane region" description="Helical" evidence="1">
    <location>
        <begin position="73"/>
        <end position="90"/>
    </location>
</feature>
<accession>A0A0H3PP85</accession>
<keyword evidence="2" id="KW-0560">Oxidoreductase</keyword>
<keyword evidence="1" id="KW-0472">Membrane</keyword>
<sequence>MGNIAISLATFTLVITLHFFIKKQYKSTLFGFVAIILAIMTSALSGARGGWIGLPVVIGIILFLYKEDINKKLIITLVTVITIGLTALIANPKFGIEKRYNAAKSDIVSYLEKTIETPH</sequence>
<feature type="transmembrane region" description="Helical" evidence="1">
    <location>
        <begin position="28"/>
        <end position="44"/>
    </location>
</feature>
<comment type="caution">
    <text evidence="2">The sequence shown here is derived from an EMBL/GenBank/DDBJ whole genome shotgun (WGS) entry which is preliminary data.</text>
</comment>
<name>A0A0H3PP85_HAEI3</name>
<evidence type="ECO:0000313" key="3">
    <source>
        <dbReference type="Proteomes" id="UP000003185"/>
    </source>
</evidence>
<dbReference type="GO" id="GO:0004733">
    <property type="term" value="F:pyridoxamine phosphate oxidase activity"/>
    <property type="evidence" value="ECO:0007669"/>
    <property type="project" value="UniProtKB-EC"/>
</dbReference>